<evidence type="ECO:0000259" key="7">
    <source>
        <dbReference type="PROSITE" id="PS51935"/>
    </source>
</evidence>
<feature type="compositionally biased region" description="Basic and acidic residues" evidence="6">
    <location>
        <begin position="362"/>
        <end position="371"/>
    </location>
</feature>
<evidence type="ECO:0000256" key="1">
    <source>
        <dbReference type="ARBA" id="ARBA00007074"/>
    </source>
</evidence>
<proteinExistence type="inferred from homology"/>
<feature type="compositionally biased region" description="Basic residues" evidence="6">
    <location>
        <begin position="150"/>
        <end position="165"/>
    </location>
</feature>
<evidence type="ECO:0000256" key="2">
    <source>
        <dbReference type="ARBA" id="ARBA00022670"/>
    </source>
</evidence>
<dbReference type="InterPro" id="IPR038765">
    <property type="entry name" value="Papain-like_cys_pep_sf"/>
</dbReference>
<keyword evidence="2" id="KW-0645">Protease</keyword>
<keyword evidence="5" id="KW-0175">Coiled coil</keyword>
<dbReference type="Gene3D" id="3.90.1720.10">
    <property type="entry name" value="endopeptidase domain like (from Nostoc punctiforme)"/>
    <property type="match status" value="1"/>
</dbReference>
<dbReference type="PROSITE" id="PS51935">
    <property type="entry name" value="NLPC_P60"/>
    <property type="match status" value="1"/>
</dbReference>
<gene>
    <name evidence="8" type="ORF">ERS852425_03101</name>
</gene>
<evidence type="ECO:0000256" key="3">
    <source>
        <dbReference type="ARBA" id="ARBA00022801"/>
    </source>
</evidence>
<evidence type="ECO:0000256" key="6">
    <source>
        <dbReference type="SAM" id="MobiDB-lite"/>
    </source>
</evidence>
<evidence type="ECO:0000313" key="9">
    <source>
        <dbReference type="Proteomes" id="UP000095598"/>
    </source>
</evidence>
<accession>A0A173USJ4</accession>
<dbReference type="Proteomes" id="UP000095598">
    <property type="component" value="Unassembled WGS sequence"/>
</dbReference>
<dbReference type="Pfam" id="PF00877">
    <property type="entry name" value="NLPC_P60"/>
    <property type="match status" value="1"/>
</dbReference>
<dbReference type="GO" id="GO:0006508">
    <property type="term" value="P:proteolysis"/>
    <property type="evidence" value="ECO:0007669"/>
    <property type="project" value="UniProtKB-KW"/>
</dbReference>
<dbReference type="GO" id="GO:0008234">
    <property type="term" value="F:cysteine-type peptidase activity"/>
    <property type="evidence" value="ECO:0007669"/>
    <property type="project" value="UniProtKB-KW"/>
</dbReference>
<organism evidence="8 9">
    <name type="scientific">Anaerostipes hadrus</name>
    <dbReference type="NCBI Taxonomy" id="649756"/>
    <lineage>
        <taxon>Bacteria</taxon>
        <taxon>Bacillati</taxon>
        <taxon>Bacillota</taxon>
        <taxon>Clostridia</taxon>
        <taxon>Lachnospirales</taxon>
        <taxon>Lachnospiraceae</taxon>
        <taxon>Anaerostipes</taxon>
    </lineage>
</organism>
<dbReference type="SUPFAM" id="SSF54001">
    <property type="entry name" value="Cysteine proteinases"/>
    <property type="match status" value="1"/>
</dbReference>
<keyword evidence="4" id="KW-0788">Thiol protease</keyword>
<evidence type="ECO:0000256" key="5">
    <source>
        <dbReference type="SAM" id="Coils"/>
    </source>
</evidence>
<name>A0A173USJ4_ANAHA</name>
<dbReference type="EMBL" id="CYXT01000033">
    <property type="protein sequence ID" value="CUN17326.1"/>
    <property type="molecule type" value="Genomic_DNA"/>
</dbReference>
<feature type="region of interest" description="Disordered" evidence="6">
    <location>
        <begin position="310"/>
        <end position="411"/>
    </location>
</feature>
<comment type="similarity">
    <text evidence="1">Belongs to the peptidase C40 family.</text>
</comment>
<protein>
    <submittedName>
        <fullName evidence="8">NlpC/P60 family</fullName>
    </submittedName>
</protein>
<evidence type="ECO:0000256" key="4">
    <source>
        <dbReference type="ARBA" id="ARBA00022807"/>
    </source>
</evidence>
<dbReference type="RefSeq" id="WP_055259805.1">
    <property type="nucleotide sequence ID" value="NZ_CYXT01000033.1"/>
</dbReference>
<sequence length="1582" mass="177689">MELIGRKKFQEISGLSDEEYELLIKNAYISPYSEEDNKSYFFENEAEFTKAKKDEWLREARDMEEWAKENPELDAFQQEEIDNDNFDSDYIELDRDREVYEEYETRQYGDTQKVVTNDDVTEDDLQTIYDVLGLSMDPDQEDIKDPANQKKNKNTKNHLKKHRQHITQTAMEESLDPNKGTRIYKDGNDFESSIEKNYGSYSHESKSVDSSYPEYTYSNQTFEGYHRRQTNISTDISHQPDYDQKSQIFQKLHDQIYQQNQSQLNYSGSMQNGNSYQSFIEKNQHSAIQNYQSEGHRISGIDYSRKENYEKEKQKQYDANQKAYKPGMVSDFESKFNGSSKHYQSPKNSSNISHSSNSLERTSNKPSDRGRVNPSIPRIDNERMKQIQQESRNPNVLRPNGPSPLSYGQNKQNNQVEYTKIYGGARHNSRIRADLGSTVIHGTQIEQTDAYQAYRKMKVYGGALTGGAFFGYSAKRAQAFEIRNMQQAGFTRQKLSQIMQDQHILSKTMAESLNKGLNAQNIRVMMNGSRQTILSKYRIDIDKLSDAQLSAFISILKNSDKDLVQATGYFRKILSKESRRIKMKRGRKIARKNLRQELLHGIDAYDAAVLFAKSFRGAKNAVYIVQRSSRFVGRQALRASRYTSKQTLKVTGKFASESTKRKIAQKQITSRKKLKAKNKRKLERQNLRAQKKLKRFEKINNIKQAPKRVAGKAFEKVFKKNYSETLVGKVTGKINGVFDRIFNVFDKINEMIGMIIKRVLIFVGGVLLLVLVLQLVMAASAAITTTVQSLFETSKGADVSEKDVMKSAGGEILTALTNKDEKWLDDDVYGLGGKKPAEIKGKKIYGGTDPKTGKKIEITEFGVKGEEIPGVSINFYNGDAYTDITGKTPNPIIEGNDASSKLKNSSIVKAQSSSVSIKKAANKNNNTSKDSENTYKGDKIVYASKGTEKDGIPKKLVGKYNTTGYCAGCNDPKGSRATSTGVAATPGVTLAVTKADQAATGGGYGSVYFINGHYYILQDLCGTEGNFDIYVSNSNSCAHDLESKVTAKNVSVYRVTSKASKPETIKIKGKTYTGVHITDGSEKKWLLFDGEIDIINGSGVSGAAGSELPMSNAKAILCMGTVYFDQGGDRDDRLLKAYCLDLWNASHKVKAEVSEIYQCQGCKEVKNYKCNDEKIKNAKGPNGRIYGLLDGIKVQKDSYGDEGCKKYYCNQDKNSWQKYKYKASGCKGTENKRGKETDAELTLAEISKYPKSKKDEEIKNGSGKINQKEIVEVSAEEKAKATADPTYKAKCKIVETYTESKCPGHYGCDGKHSKKYCPGHVNLNVNACIVGIDKDEAVQLYQIDPGDNDSKVKEYNKISKELNGETIKWKHWIENNRDMVEMFFDDNWKDTYGIDIDSLEQQITGVSSYDASGTMSSADQKKILDQLPTNLSEKRRKIIETALSAVGKIPYHFGDSASYPGLEKNHFGTKAAPDEKGRSRKGLDCSHFVDWVYWTAVGNNLGNGSTETLKAKGKATNTLKPGDIMVHFGSINHTGIFIGYTKNNQMIYIHESSGKGNVAVSTGGYFNKSGNVTWRNMDQYLK</sequence>
<feature type="domain" description="NlpC/P60" evidence="7">
    <location>
        <begin position="1432"/>
        <end position="1577"/>
    </location>
</feature>
<feature type="coiled-coil region" evidence="5">
    <location>
        <begin position="672"/>
        <end position="699"/>
    </location>
</feature>
<keyword evidence="3" id="KW-0378">Hydrolase</keyword>
<feature type="region of interest" description="Disordered" evidence="6">
    <location>
        <begin position="136"/>
        <end position="188"/>
    </location>
</feature>
<feature type="compositionally biased region" description="Low complexity" evidence="6">
    <location>
        <begin position="345"/>
        <end position="358"/>
    </location>
</feature>
<evidence type="ECO:0000313" key="8">
    <source>
        <dbReference type="EMBL" id="CUN17326.1"/>
    </source>
</evidence>
<reference evidence="8 9" key="1">
    <citation type="submission" date="2015-09" db="EMBL/GenBank/DDBJ databases">
        <authorList>
            <consortium name="Pathogen Informatics"/>
        </authorList>
    </citation>
    <scope>NUCLEOTIDE SEQUENCE [LARGE SCALE GENOMIC DNA]</scope>
    <source>
        <strain evidence="8 9">2789STDY5608868</strain>
    </source>
</reference>
<dbReference type="InterPro" id="IPR000064">
    <property type="entry name" value="NLP_P60_dom"/>
</dbReference>